<dbReference type="SUPFAM" id="SSF88723">
    <property type="entry name" value="PIN domain-like"/>
    <property type="match status" value="1"/>
</dbReference>
<organism evidence="1 2">
    <name type="scientific">Floridaenema evergladense BLCC-F167</name>
    <dbReference type="NCBI Taxonomy" id="3153639"/>
    <lineage>
        <taxon>Bacteria</taxon>
        <taxon>Bacillati</taxon>
        <taxon>Cyanobacteriota</taxon>
        <taxon>Cyanophyceae</taxon>
        <taxon>Oscillatoriophycideae</taxon>
        <taxon>Aerosakkonematales</taxon>
        <taxon>Aerosakkonemataceae</taxon>
        <taxon>Floridanema</taxon>
        <taxon>Floridanema evergladense</taxon>
    </lineage>
</organism>
<evidence type="ECO:0000313" key="1">
    <source>
        <dbReference type="EMBL" id="MFB2835611.1"/>
    </source>
</evidence>
<sequence>MKEESENCLPTLLIILDTGILGLLTNPKCSKAQLRCKNWFRKITENKQIEITTSEICDYELRRELIRCKKHEGLKRLNEFRDTFGCLEVTRDVLDKAAQLWAWARETNQATAHDESIDADVILSAQSIILSSEYNKSSIIATTNTKHLDRYTPSLHWEEATIENCIKRCQK</sequence>
<comment type="caution">
    <text evidence="1">The sequence shown here is derived from an EMBL/GenBank/DDBJ whole genome shotgun (WGS) entry which is preliminary data.</text>
</comment>
<keyword evidence="2" id="KW-1185">Reference proteome</keyword>
<dbReference type="InterPro" id="IPR029060">
    <property type="entry name" value="PIN-like_dom_sf"/>
</dbReference>
<dbReference type="EMBL" id="JBHFNT010000116">
    <property type="protein sequence ID" value="MFB2835611.1"/>
    <property type="molecule type" value="Genomic_DNA"/>
</dbReference>
<dbReference type="Proteomes" id="UP001576780">
    <property type="component" value="Unassembled WGS sequence"/>
</dbReference>
<accession>A0ABV4WKJ6</accession>
<dbReference type="Gene3D" id="3.40.50.1010">
    <property type="entry name" value="5'-nuclease"/>
    <property type="match status" value="1"/>
</dbReference>
<protein>
    <submittedName>
        <fullName evidence="1">Nuclease</fullName>
    </submittedName>
</protein>
<name>A0ABV4WKJ6_9CYAN</name>
<gene>
    <name evidence="1" type="ORF">ACE1CA_13850</name>
</gene>
<dbReference type="RefSeq" id="WP_413278020.1">
    <property type="nucleotide sequence ID" value="NZ_JBHFNT010000116.1"/>
</dbReference>
<evidence type="ECO:0000313" key="2">
    <source>
        <dbReference type="Proteomes" id="UP001576780"/>
    </source>
</evidence>
<proteinExistence type="predicted"/>
<reference evidence="1 2" key="1">
    <citation type="submission" date="2024-09" db="EMBL/GenBank/DDBJ databases">
        <title>Floridaenema gen nov. (Aerosakkonemataceae, Aerosakkonematales ord. nov., Cyanobacteria) from benthic tropical and subtropical fresh waters, with the description of four new species.</title>
        <authorList>
            <person name="Moretto J.A."/>
            <person name="Berthold D.E."/>
            <person name="Lefler F.W."/>
            <person name="Huang I.-S."/>
            <person name="Laughinghouse H. IV."/>
        </authorList>
    </citation>
    <scope>NUCLEOTIDE SEQUENCE [LARGE SCALE GENOMIC DNA]</scope>
    <source>
        <strain evidence="1 2">BLCC-F167</strain>
    </source>
</reference>